<evidence type="ECO:0000256" key="4">
    <source>
        <dbReference type="ARBA" id="ARBA00022898"/>
    </source>
</evidence>
<dbReference type="GO" id="GO:0016212">
    <property type="term" value="F:kynurenine-oxoglutarate transaminase activity"/>
    <property type="evidence" value="ECO:0007669"/>
    <property type="project" value="TreeGrafter"/>
</dbReference>
<comment type="caution">
    <text evidence="6">The sequence shown here is derived from an EMBL/GenBank/DDBJ whole genome shotgun (WGS) entry which is preliminary data.</text>
</comment>
<dbReference type="CDD" id="cd00609">
    <property type="entry name" value="AAT_like"/>
    <property type="match status" value="1"/>
</dbReference>
<evidence type="ECO:0000313" key="7">
    <source>
        <dbReference type="Proteomes" id="UP001329430"/>
    </source>
</evidence>
<name>A0AAN7ZNN5_9COLE</name>
<keyword evidence="4" id="KW-0663">Pyridoxal phosphate</keyword>
<dbReference type="PANTHER" id="PTHR42790">
    <property type="entry name" value="AMINOTRANSFERASE"/>
    <property type="match status" value="1"/>
</dbReference>
<evidence type="ECO:0000256" key="3">
    <source>
        <dbReference type="ARBA" id="ARBA00022679"/>
    </source>
</evidence>
<evidence type="ECO:0000256" key="1">
    <source>
        <dbReference type="ARBA" id="ARBA00001933"/>
    </source>
</evidence>
<accession>A0AAN7ZNN5</accession>
<evidence type="ECO:0000259" key="5">
    <source>
        <dbReference type="Pfam" id="PF00155"/>
    </source>
</evidence>
<dbReference type="GO" id="GO:0030170">
    <property type="term" value="F:pyridoxal phosphate binding"/>
    <property type="evidence" value="ECO:0007669"/>
    <property type="project" value="InterPro"/>
</dbReference>
<proteinExistence type="predicted"/>
<dbReference type="Pfam" id="PF00155">
    <property type="entry name" value="Aminotran_1_2"/>
    <property type="match status" value="1"/>
</dbReference>
<feature type="domain" description="Aminotransferase class I/classII large" evidence="5">
    <location>
        <begin position="26"/>
        <end position="236"/>
    </location>
</feature>
<keyword evidence="3" id="KW-0808">Transferase</keyword>
<organism evidence="6 7">
    <name type="scientific">Pyrocoelia pectoralis</name>
    <dbReference type="NCBI Taxonomy" id="417401"/>
    <lineage>
        <taxon>Eukaryota</taxon>
        <taxon>Metazoa</taxon>
        <taxon>Ecdysozoa</taxon>
        <taxon>Arthropoda</taxon>
        <taxon>Hexapoda</taxon>
        <taxon>Insecta</taxon>
        <taxon>Pterygota</taxon>
        <taxon>Neoptera</taxon>
        <taxon>Endopterygota</taxon>
        <taxon>Coleoptera</taxon>
        <taxon>Polyphaga</taxon>
        <taxon>Elateriformia</taxon>
        <taxon>Elateroidea</taxon>
        <taxon>Lampyridae</taxon>
        <taxon>Lampyrinae</taxon>
        <taxon>Pyrocoelia</taxon>
    </lineage>
</organism>
<evidence type="ECO:0000256" key="2">
    <source>
        <dbReference type="ARBA" id="ARBA00022576"/>
    </source>
</evidence>
<sequence length="269" mass="30582">MVPHLLREALHQYERKCLNGESKMPKILYVNPTGSNPAGTTMTLERRQDIYGICCDYNILILEDDPCCFMNYADTTPPSFLSLDIQGRVIRLDSLSKLICPGLRIGWVTAAKPFIEVLDLSVENSYLNSCSLSQVVIYNLLNMWKIEKTLEYFKSVRDHYRERRDIALRAMNEHLTGLCDWNIPKGGLFLWIKVRDVPDVHDMIMTRAIRKCISLAPGHGFMASSTKACNFIRVSFGKEPPTQIDRGIMLLADLIRDEKALLVPPEGST</sequence>
<keyword evidence="2" id="KW-0032">Aminotransferase</keyword>
<dbReference type="InterPro" id="IPR050859">
    <property type="entry name" value="Class-I_PLP-dep_aminotransf"/>
</dbReference>
<dbReference type="EMBL" id="JAVRBK010000002">
    <property type="protein sequence ID" value="KAK5648827.1"/>
    <property type="molecule type" value="Genomic_DNA"/>
</dbReference>
<keyword evidence="7" id="KW-1185">Reference proteome</keyword>
<dbReference type="Proteomes" id="UP001329430">
    <property type="component" value="Chromosome 2"/>
</dbReference>
<reference evidence="6 7" key="1">
    <citation type="journal article" date="2024" name="Insects">
        <title>An Improved Chromosome-Level Genome Assembly of the Firefly Pyrocoelia pectoralis.</title>
        <authorList>
            <person name="Fu X."/>
            <person name="Meyer-Rochow V.B."/>
            <person name="Ballantyne L."/>
            <person name="Zhu X."/>
        </authorList>
    </citation>
    <scope>NUCLEOTIDE SEQUENCE [LARGE SCALE GENOMIC DNA]</scope>
    <source>
        <strain evidence="6">XCY_ONT2</strain>
    </source>
</reference>
<dbReference type="SUPFAM" id="SSF53383">
    <property type="entry name" value="PLP-dependent transferases"/>
    <property type="match status" value="1"/>
</dbReference>
<dbReference type="InterPro" id="IPR015424">
    <property type="entry name" value="PyrdxlP-dep_Trfase"/>
</dbReference>
<dbReference type="InterPro" id="IPR015421">
    <property type="entry name" value="PyrdxlP-dep_Trfase_major"/>
</dbReference>
<dbReference type="AlphaFoldDB" id="A0AAN7ZNN5"/>
<dbReference type="GO" id="GO:1901605">
    <property type="term" value="P:alpha-amino acid metabolic process"/>
    <property type="evidence" value="ECO:0007669"/>
    <property type="project" value="TreeGrafter"/>
</dbReference>
<comment type="cofactor">
    <cofactor evidence="1">
        <name>pyridoxal 5'-phosphate</name>
        <dbReference type="ChEBI" id="CHEBI:597326"/>
    </cofactor>
</comment>
<dbReference type="PANTHER" id="PTHR42790:SF19">
    <property type="entry name" value="KYNURENINE_ALPHA-AMINOADIPATE AMINOTRANSFERASE, MITOCHONDRIAL"/>
    <property type="match status" value="1"/>
</dbReference>
<dbReference type="InterPro" id="IPR004839">
    <property type="entry name" value="Aminotransferase_I/II_large"/>
</dbReference>
<gene>
    <name evidence="6" type="ORF">RI129_003719</name>
</gene>
<dbReference type="Gene3D" id="3.40.640.10">
    <property type="entry name" value="Type I PLP-dependent aspartate aminotransferase-like (Major domain)"/>
    <property type="match status" value="1"/>
</dbReference>
<evidence type="ECO:0000313" key="6">
    <source>
        <dbReference type="EMBL" id="KAK5648827.1"/>
    </source>
</evidence>
<protein>
    <recommendedName>
        <fullName evidence="5">Aminotransferase class I/classII large domain-containing protein</fullName>
    </recommendedName>
</protein>